<dbReference type="Proteomes" id="UP001359485">
    <property type="component" value="Unassembled WGS sequence"/>
</dbReference>
<feature type="compositionally biased region" description="Basic and acidic residues" evidence="1">
    <location>
        <begin position="12"/>
        <end position="33"/>
    </location>
</feature>
<feature type="region of interest" description="Disordered" evidence="1">
    <location>
        <begin position="1"/>
        <end position="87"/>
    </location>
</feature>
<protein>
    <submittedName>
        <fullName evidence="2">Uncharacterized protein</fullName>
    </submittedName>
</protein>
<feature type="compositionally biased region" description="Basic and acidic residues" evidence="1">
    <location>
        <begin position="57"/>
        <end position="69"/>
    </location>
</feature>
<dbReference type="EMBL" id="JAWJWF010000002">
    <property type="protein sequence ID" value="KAK6638293.1"/>
    <property type="molecule type" value="Genomic_DNA"/>
</dbReference>
<organism evidence="2 3">
    <name type="scientific">Polyplax serrata</name>
    <name type="common">Common mouse louse</name>
    <dbReference type="NCBI Taxonomy" id="468196"/>
    <lineage>
        <taxon>Eukaryota</taxon>
        <taxon>Metazoa</taxon>
        <taxon>Ecdysozoa</taxon>
        <taxon>Arthropoda</taxon>
        <taxon>Hexapoda</taxon>
        <taxon>Insecta</taxon>
        <taxon>Pterygota</taxon>
        <taxon>Neoptera</taxon>
        <taxon>Paraneoptera</taxon>
        <taxon>Psocodea</taxon>
        <taxon>Troctomorpha</taxon>
        <taxon>Phthiraptera</taxon>
        <taxon>Anoplura</taxon>
        <taxon>Polyplacidae</taxon>
        <taxon>Polyplax</taxon>
    </lineage>
</organism>
<accession>A0ABR1BDX4</accession>
<evidence type="ECO:0000256" key="1">
    <source>
        <dbReference type="SAM" id="MobiDB-lite"/>
    </source>
</evidence>
<evidence type="ECO:0000313" key="3">
    <source>
        <dbReference type="Proteomes" id="UP001359485"/>
    </source>
</evidence>
<sequence length="87" mass="10126">MEVDRVVGQVEKLGERERKRPTWWEPGDPRHDSILVPNGGETEGPKRRVPERKKTRAEKVREKEGRTSDESGPWSFASTRKLDDEEK</sequence>
<proteinExistence type="predicted"/>
<gene>
    <name evidence="2" type="ORF">RUM44_008722</name>
</gene>
<evidence type="ECO:0000313" key="2">
    <source>
        <dbReference type="EMBL" id="KAK6638293.1"/>
    </source>
</evidence>
<reference evidence="2 3" key="1">
    <citation type="submission" date="2023-09" db="EMBL/GenBank/DDBJ databases">
        <title>Genomes of two closely related lineages of the louse Polyplax serrata with different host specificities.</title>
        <authorList>
            <person name="Martinu J."/>
            <person name="Tarabai H."/>
            <person name="Stefka J."/>
            <person name="Hypsa V."/>
        </authorList>
    </citation>
    <scope>NUCLEOTIDE SEQUENCE [LARGE SCALE GENOMIC DNA]</scope>
    <source>
        <strain evidence="2">98ZLc_SE</strain>
    </source>
</reference>
<name>A0ABR1BDX4_POLSC</name>
<comment type="caution">
    <text evidence="2">The sequence shown here is derived from an EMBL/GenBank/DDBJ whole genome shotgun (WGS) entry which is preliminary data.</text>
</comment>
<keyword evidence="3" id="KW-1185">Reference proteome</keyword>